<keyword evidence="3" id="KW-1185">Reference proteome</keyword>
<dbReference type="AlphaFoldDB" id="A0A2J7QPY7"/>
<dbReference type="FunCoup" id="A0A2J7QPY7">
    <property type="interactions" value="80"/>
</dbReference>
<dbReference type="OrthoDB" id="264795at2759"/>
<dbReference type="GO" id="GO:0005813">
    <property type="term" value="C:centrosome"/>
    <property type="evidence" value="ECO:0007669"/>
    <property type="project" value="TreeGrafter"/>
</dbReference>
<dbReference type="PANTHER" id="PTHR12436:SF38">
    <property type="entry name" value="SAC3 DOMAIN-CONTAINING PROTEIN 1"/>
    <property type="match status" value="1"/>
</dbReference>
<dbReference type="GO" id="GO:0005634">
    <property type="term" value="C:nucleus"/>
    <property type="evidence" value="ECO:0007669"/>
    <property type="project" value="TreeGrafter"/>
</dbReference>
<evidence type="ECO:0000259" key="1">
    <source>
        <dbReference type="Pfam" id="PF03399"/>
    </source>
</evidence>
<dbReference type="EMBL" id="NEVH01012087">
    <property type="protein sequence ID" value="PNF30648.1"/>
    <property type="molecule type" value="Genomic_DNA"/>
</dbReference>
<dbReference type="GO" id="GO:0005819">
    <property type="term" value="C:spindle"/>
    <property type="evidence" value="ECO:0007669"/>
    <property type="project" value="TreeGrafter"/>
</dbReference>
<accession>A0A2J7QPY7</accession>
<evidence type="ECO:0000313" key="2">
    <source>
        <dbReference type="EMBL" id="PNF30648.1"/>
    </source>
</evidence>
<dbReference type="InterPro" id="IPR045107">
    <property type="entry name" value="SAC3/GANP/THP3"/>
</dbReference>
<proteinExistence type="predicted"/>
<dbReference type="InterPro" id="IPR005062">
    <property type="entry name" value="SAC3/GANP/THP3_conserved"/>
</dbReference>
<dbReference type="STRING" id="105785.A0A2J7QPY7"/>
<comment type="caution">
    <text evidence="2">The sequence shown here is derived from an EMBL/GenBank/DDBJ whole genome shotgun (WGS) entry which is preliminary data.</text>
</comment>
<dbReference type="Proteomes" id="UP000235965">
    <property type="component" value="Unassembled WGS sequence"/>
</dbReference>
<feature type="domain" description="SAC3/GANP/THP3 conserved" evidence="1">
    <location>
        <begin position="28"/>
        <end position="320"/>
    </location>
</feature>
<name>A0A2J7QPY7_9NEOP</name>
<dbReference type="Gene3D" id="1.25.40.990">
    <property type="match status" value="1"/>
</dbReference>
<dbReference type="InParanoid" id="A0A2J7QPY7"/>
<dbReference type="GO" id="GO:0051298">
    <property type="term" value="P:centrosome duplication"/>
    <property type="evidence" value="ECO:0007669"/>
    <property type="project" value="TreeGrafter"/>
</dbReference>
<dbReference type="PANTHER" id="PTHR12436">
    <property type="entry name" value="80 KDA MCM3-ASSOCIATED PROTEIN"/>
    <property type="match status" value="1"/>
</dbReference>
<dbReference type="GO" id="GO:0051225">
    <property type="term" value="P:spindle assembly"/>
    <property type="evidence" value="ECO:0007669"/>
    <property type="project" value="TreeGrafter"/>
</dbReference>
<gene>
    <name evidence="2" type="ORF">B7P43_G06113</name>
</gene>
<evidence type="ECO:0000313" key="3">
    <source>
        <dbReference type="Proteomes" id="UP000235965"/>
    </source>
</evidence>
<organism evidence="2 3">
    <name type="scientific">Cryptotermes secundus</name>
    <dbReference type="NCBI Taxonomy" id="105785"/>
    <lineage>
        <taxon>Eukaryota</taxon>
        <taxon>Metazoa</taxon>
        <taxon>Ecdysozoa</taxon>
        <taxon>Arthropoda</taxon>
        <taxon>Hexapoda</taxon>
        <taxon>Insecta</taxon>
        <taxon>Pterygota</taxon>
        <taxon>Neoptera</taxon>
        <taxon>Polyneoptera</taxon>
        <taxon>Dictyoptera</taxon>
        <taxon>Blattodea</taxon>
        <taxon>Blattoidea</taxon>
        <taxon>Termitoidae</taxon>
        <taxon>Kalotermitidae</taxon>
        <taxon>Cryptotermitinae</taxon>
        <taxon>Cryptotermes</taxon>
    </lineage>
</organism>
<protein>
    <recommendedName>
        <fullName evidence="1">SAC3/GANP/THP3 conserved domain-containing protein</fullName>
    </recommendedName>
</protein>
<reference evidence="2 3" key="1">
    <citation type="submission" date="2017-12" db="EMBL/GenBank/DDBJ databases">
        <title>Hemimetabolous genomes reveal molecular basis of termite eusociality.</title>
        <authorList>
            <person name="Harrison M.C."/>
            <person name="Jongepier E."/>
            <person name="Robertson H.M."/>
            <person name="Arning N."/>
            <person name="Bitard-Feildel T."/>
            <person name="Chao H."/>
            <person name="Childers C.P."/>
            <person name="Dinh H."/>
            <person name="Doddapaneni H."/>
            <person name="Dugan S."/>
            <person name="Gowin J."/>
            <person name="Greiner C."/>
            <person name="Han Y."/>
            <person name="Hu H."/>
            <person name="Hughes D.S.T."/>
            <person name="Huylmans A.-K."/>
            <person name="Kemena C."/>
            <person name="Kremer L.P.M."/>
            <person name="Lee S.L."/>
            <person name="Lopez-Ezquerra A."/>
            <person name="Mallet L."/>
            <person name="Monroy-Kuhn J.M."/>
            <person name="Moser A."/>
            <person name="Murali S.C."/>
            <person name="Muzny D.M."/>
            <person name="Otani S."/>
            <person name="Piulachs M.-D."/>
            <person name="Poelchau M."/>
            <person name="Qu J."/>
            <person name="Schaub F."/>
            <person name="Wada-Katsumata A."/>
            <person name="Worley K.C."/>
            <person name="Xie Q."/>
            <person name="Ylla G."/>
            <person name="Poulsen M."/>
            <person name="Gibbs R.A."/>
            <person name="Schal C."/>
            <person name="Richards S."/>
            <person name="Belles X."/>
            <person name="Korb J."/>
            <person name="Bornberg-Bauer E."/>
        </authorList>
    </citation>
    <scope>NUCLEOTIDE SEQUENCE [LARGE SCALE GENOMIC DNA]</scope>
    <source>
        <tissue evidence="2">Whole body</tissue>
    </source>
</reference>
<dbReference type="Pfam" id="PF03399">
    <property type="entry name" value="SAC3_GANP"/>
    <property type="match status" value="1"/>
</dbReference>
<sequence>MREIVKVHSTSDMSSSPPTFIKGTCTDMCPVRERKLREKEGLLHLLELPIGTPLHPAPEAHPYLTVKSFSRSAAGQHTPYQDDLRPPAILYKTVCHLLTNIIERQGMEWCIVYDFVFDRLRAVRQDLVIQGLGSVDSIMVLEPTVRFHSYAGYRLCAEPLSKFDPTINRTHLLECLKQLLVLYDEVQLGCHDTPGTGARAEMEALYLLLTLGYSETLSRSLHLPRELREHHALKTAFAMSLAMWCGNYIRACALLPQLSPLLMCIAAQQLPLIRRRALQVMSCAYSSHNLTFPLSTLQTLLLYKTKGQVESDCRHYSILVKGNAISFWKGAFQPDTHGPCLHVECVDTVLQSCDLPKLLLHPAVDQ</sequence>